<name>A0A5R9J3P1_9PROT</name>
<dbReference type="RefSeq" id="WP_138327111.1">
    <property type="nucleotide sequence ID" value="NZ_VCDI01000006.1"/>
</dbReference>
<accession>A0A5R9J3P1</accession>
<gene>
    <name evidence="1" type="ORF">FE263_16370</name>
</gene>
<keyword evidence="2" id="KW-1185">Reference proteome</keyword>
<organism evidence="1 2">
    <name type="scientific">Lichenicoccus roseus</name>
    <dbReference type="NCBI Taxonomy" id="2683649"/>
    <lineage>
        <taxon>Bacteria</taxon>
        <taxon>Pseudomonadati</taxon>
        <taxon>Pseudomonadota</taxon>
        <taxon>Alphaproteobacteria</taxon>
        <taxon>Acetobacterales</taxon>
        <taxon>Acetobacteraceae</taxon>
        <taxon>Lichenicoccus</taxon>
    </lineage>
</organism>
<comment type="caution">
    <text evidence="1">The sequence shown here is derived from an EMBL/GenBank/DDBJ whole genome shotgun (WGS) entry which is preliminary data.</text>
</comment>
<sequence length="100" mass="10764">MGQNLTRSRRLQVVLATPLSNYRNKPWVLVCACRACSAEVDLPIAKLLPAHASTTIREVLAMLRCQRCRQPPTGVLLQSVPSSTTGNADMMVLAGPGAYG</sequence>
<evidence type="ECO:0000313" key="1">
    <source>
        <dbReference type="EMBL" id="TLU71473.1"/>
    </source>
</evidence>
<reference evidence="1 2" key="1">
    <citation type="submission" date="2019-05" db="EMBL/GenBank/DDBJ databases">
        <authorList>
            <person name="Pankratov T."/>
            <person name="Grouzdev D."/>
        </authorList>
    </citation>
    <scope>NUCLEOTIDE SEQUENCE [LARGE SCALE GENOMIC DNA]</scope>
    <source>
        <strain evidence="1 2">KEBCLARHB70R</strain>
    </source>
</reference>
<protein>
    <submittedName>
        <fullName evidence="1">Uncharacterized protein</fullName>
    </submittedName>
</protein>
<dbReference type="EMBL" id="VCDI01000006">
    <property type="protein sequence ID" value="TLU71473.1"/>
    <property type="molecule type" value="Genomic_DNA"/>
</dbReference>
<proteinExistence type="predicted"/>
<dbReference type="Proteomes" id="UP000305654">
    <property type="component" value="Unassembled WGS sequence"/>
</dbReference>
<evidence type="ECO:0000313" key="2">
    <source>
        <dbReference type="Proteomes" id="UP000305654"/>
    </source>
</evidence>
<dbReference type="AlphaFoldDB" id="A0A5R9J3P1"/>